<organism evidence="1">
    <name type="scientific">Ackermannviridae sp</name>
    <dbReference type="NCBI Taxonomy" id="2831612"/>
    <lineage>
        <taxon>Viruses</taxon>
        <taxon>Duplodnaviria</taxon>
        <taxon>Heunggongvirae</taxon>
        <taxon>Uroviricota</taxon>
        <taxon>Caudoviricetes</taxon>
        <taxon>Pantevenvirales</taxon>
        <taxon>Ackermannviridae</taxon>
    </lineage>
</organism>
<reference evidence="1" key="1">
    <citation type="journal article" date="2021" name="Proc. Natl. Acad. Sci. U.S.A.">
        <title>A Catalog of Tens of Thousands of Viruses from Human Metagenomes Reveals Hidden Associations with Chronic Diseases.</title>
        <authorList>
            <person name="Tisza M.J."/>
            <person name="Buck C.B."/>
        </authorList>
    </citation>
    <scope>NUCLEOTIDE SEQUENCE</scope>
    <source>
        <strain evidence="1">CtcFy9</strain>
    </source>
</reference>
<evidence type="ECO:0000313" key="1">
    <source>
        <dbReference type="EMBL" id="DAI05951.1"/>
    </source>
</evidence>
<accession>A0A8S5VXN9</accession>
<proteinExistence type="predicted"/>
<sequence>MATAKLSHAMRSCGYAIHREAVAEQRRAMAKP</sequence>
<name>A0A8S5VXN9_9CAUD</name>
<protein>
    <submittedName>
        <fullName evidence="1">Uncharacterized protein</fullName>
    </submittedName>
</protein>
<dbReference type="EMBL" id="BK024705">
    <property type="protein sequence ID" value="DAI05951.1"/>
    <property type="molecule type" value="Genomic_DNA"/>
</dbReference>